<evidence type="ECO:0000256" key="1">
    <source>
        <dbReference type="ARBA" id="ARBA00022722"/>
    </source>
</evidence>
<dbReference type="PANTHER" id="PTHR30231">
    <property type="entry name" value="DNA POLYMERASE III SUBUNIT EPSILON"/>
    <property type="match status" value="1"/>
</dbReference>
<dbReference type="RefSeq" id="WP_184585449.1">
    <property type="nucleotide sequence ID" value="NZ_JACHJT010000003.1"/>
</dbReference>
<dbReference type="AlphaFoldDB" id="A0A7W7RPA7"/>
<organism evidence="5 6">
    <name type="scientific">Lipingzhangella halophila</name>
    <dbReference type="NCBI Taxonomy" id="1783352"/>
    <lineage>
        <taxon>Bacteria</taxon>
        <taxon>Bacillati</taxon>
        <taxon>Actinomycetota</taxon>
        <taxon>Actinomycetes</taxon>
        <taxon>Streptosporangiales</taxon>
        <taxon>Nocardiopsidaceae</taxon>
        <taxon>Lipingzhangella</taxon>
    </lineage>
</organism>
<reference evidence="5 6" key="1">
    <citation type="submission" date="2020-08" db="EMBL/GenBank/DDBJ databases">
        <title>Sequencing the genomes of 1000 actinobacteria strains.</title>
        <authorList>
            <person name="Klenk H.-P."/>
        </authorList>
    </citation>
    <scope>NUCLEOTIDE SEQUENCE [LARGE SCALE GENOMIC DNA]</scope>
    <source>
        <strain evidence="5 6">DSM 102030</strain>
    </source>
</reference>
<dbReference type="EMBL" id="JACHJT010000003">
    <property type="protein sequence ID" value="MBB4935680.1"/>
    <property type="molecule type" value="Genomic_DNA"/>
</dbReference>
<evidence type="ECO:0000259" key="4">
    <source>
        <dbReference type="SMART" id="SM00479"/>
    </source>
</evidence>
<keyword evidence="5" id="KW-0808">Transferase</keyword>
<dbReference type="EC" id="2.7.7.7" evidence="5"/>
<dbReference type="SUPFAM" id="SSF53098">
    <property type="entry name" value="Ribonuclease H-like"/>
    <property type="match status" value="1"/>
</dbReference>
<sequence>MSWHTGLLSSVDAETTGVDVETDRIVTWSRWTIRPSRGYKRCCTWLVDPGVDIPDGATAIHGVTTEHARQHGERARDAIPAIAADVLYWSREEGAVTVAYNAAYDITLLHRECLRYGRQDLADQLAALRPVVDPTVLDKQCDTFRKGSRKLGDVARHYGIDLAEQDAHGSAADALAAARVAYVIATRYPALGGMEPGDLHDRQVTWRADQCASLQRYLRKKDPPDTVVDPHWPLTPVPVVTQEALT</sequence>
<keyword evidence="3" id="KW-0269">Exonuclease</keyword>
<dbReference type="Proteomes" id="UP000523007">
    <property type="component" value="Unassembled WGS sequence"/>
</dbReference>
<keyword evidence="2" id="KW-0378">Hydrolase</keyword>
<dbReference type="Gene3D" id="3.30.420.10">
    <property type="entry name" value="Ribonuclease H-like superfamily/Ribonuclease H"/>
    <property type="match status" value="1"/>
</dbReference>
<dbReference type="GO" id="GO:0003887">
    <property type="term" value="F:DNA-directed DNA polymerase activity"/>
    <property type="evidence" value="ECO:0007669"/>
    <property type="project" value="UniProtKB-EC"/>
</dbReference>
<keyword evidence="5" id="KW-0548">Nucleotidyltransferase</keyword>
<dbReference type="InterPro" id="IPR012337">
    <property type="entry name" value="RNaseH-like_sf"/>
</dbReference>
<evidence type="ECO:0000313" key="5">
    <source>
        <dbReference type="EMBL" id="MBB4935680.1"/>
    </source>
</evidence>
<dbReference type="GO" id="GO:0003676">
    <property type="term" value="F:nucleic acid binding"/>
    <property type="evidence" value="ECO:0007669"/>
    <property type="project" value="InterPro"/>
</dbReference>
<dbReference type="SMART" id="SM00479">
    <property type="entry name" value="EXOIII"/>
    <property type="match status" value="1"/>
</dbReference>
<evidence type="ECO:0000256" key="3">
    <source>
        <dbReference type="ARBA" id="ARBA00022839"/>
    </source>
</evidence>
<evidence type="ECO:0000256" key="2">
    <source>
        <dbReference type="ARBA" id="ARBA00022801"/>
    </source>
</evidence>
<dbReference type="GO" id="GO:0005829">
    <property type="term" value="C:cytosol"/>
    <property type="evidence" value="ECO:0007669"/>
    <property type="project" value="TreeGrafter"/>
</dbReference>
<keyword evidence="1" id="KW-0540">Nuclease</keyword>
<dbReference type="PANTHER" id="PTHR30231:SF4">
    <property type="entry name" value="PROTEIN NEN2"/>
    <property type="match status" value="1"/>
</dbReference>
<feature type="domain" description="Exonuclease" evidence="4">
    <location>
        <begin position="7"/>
        <end position="190"/>
    </location>
</feature>
<name>A0A7W7RPA7_9ACTN</name>
<dbReference type="InterPro" id="IPR013520">
    <property type="entry name" value="Ribonucl_H"/>
</dbReference>
<keyword evidence="6" id="KW-1185">Reference proteome</keyword>
<gene>
    <name evidence="5" type="ORF">F4561_006589</name>
</gene>
<dbReference type="GO" id="GO:0008408">
    <property type="term" value="F:3'-5' exonuclease activity"/>
    <property type="evidence" value="ECO:0007669"/>
    <property type="project" value="TreeGrafter"/>
</dbReference>
<evidence type="ECO:0000313" key="6">
    <source>
        <dbReference type="Proteomes" id="UP000523007"/>
    </source>
</evidence>
<comment type="caution">
    <text evidence="5">The sequence shown here is derived from an EMBL/GenBank/DDBJ whole genome shotgun (WGS) entry which is preliminary data.</text>
</comment>
<dbReference type="Pfam" id="PF00929">
    <property type="entry name" value="RNase_T"/>
    <property type="match status" value="1"/>
</dbReference>
<protein>
    <submittedName>
        <fullName evidence="5">DNA polymerase-3 subunit epsilon</fullName>
        <ecNumber evidence="5">2.7.7.7</ecNumber>
    </submittedName>
</protein>
<accession>A0A7W7RPA7</accession>
<dbReference type="InterPro" id="IPR036397">
    <property type="entry name" value="RNaseH_sf"/>
</dbReference>
<dbReference type="NCBIfam" id="NF005927">
    <property type="entry name" value="PRK07942.1"/>
    <property type="match status" value="1"/>
</dbReference>
<dbReference type="CDD" id="cd06127">
    <property type="entry name" value="DEDDh"/>
    <property type="match status" value="1"/>
</dbReference>
<proteinExistence type="predicted"/>